<dbReference type="Pfam" id="PF00593">
    <property type="entry name" value="TonB_dep_Rec_b-barrel"/>
    <property type="match status" value="1"/>
</dbReference>
<keyword evidence="5 12" id="KW-0732">Signal</keyword>
<gene>
    <name evidence="15" type="ORF">FUA23_21220</name>
</gene>
<keyword evidence="8 15" id="KW-0675">Receptor</keyword>
<feature type="signal peptide" evidence="12">
    <location>
        <begin position="1"/>
        <end position="21"/>
    </location>
</feature>
<dbReference type="InterPro" id="IPR039426">
    <property type="entry name" value="TonB-dep_rcpt-like"/>
</dbReference>
<dbReference type="SUPFAM" id="SSF56935">
    <property type="entry name" value="Porins"/>
    <property type="match status" value="1"/>
</dbReference>
<feature type="chain" id="PRO_5022969902" evidence="12">
    <location>
        <begin position="22"/>
        <end position="670"/>
    </location>
</feature>
<dbReference type="GO" id="GO:0015344">
    <property type="term" value="F:siderophore uptake transmembrane transporter activity"/>
    <property type="evidence" value="ECO:0007669"/>
    <property type="project" value="TreeGrafter"/>
</dbReference>
<dbReference type="Pfam" id="PF07715">
    <property type="entry name" value="Plug"/>
    <property type="match status" value="1"/>
</dbReference>
<dbReference type="GO" id="GO:0009279">
    <property type="term" value="C:cell outer membrane"/>
    <property type="evidence" value="ECO:0007669"/>
    <property type="project" value="UniProtKB-SubCell"/>
</dbReference>
<dbReference type="Proteomes" id="UP000321907">
    <property type="component" value="Unassembled WGS sequence"/>
</dbReference>
<dbReference type="CDD" id="cd01347">
    <property type="entry name" value="ligand_gated_channel"/>
    <property type="match status" value="1"/>
</dbReference>
<dbReference type="InterPro" id="IPR037066">
    <property type="entry name" value="Plug_dom_sf"/>
</dbReference>
<evidence type="ECO:0000256" key="9">
    <source>
        <dbReference type="ARBA" id="ARBA00023237"/>
    </source>
</evidence>
<dbReference type="InterPro" id="IPR000531">
    <property type="entry name" value="Beta-barrel_TonB"/>
</dbReference>
<evidence type="ECO:0000256" key="8">
    <source>
        <dbReference type="ARBA" id="ARBA00023170"/>
    </source>
</evidence>
<comment type="similarity">
    <text evidence="10 11">Belongs to the TonB-dependent receptor family.</text>
</comment>
<feature type="domain" description="TonB-dependent receptor-like beta-barrel" evidence="13">
    <location>
        <begin position="254"/>
        <end position="630"/>
    </location>
</feature>
<reference evidence="15 16" key="1">
    <citation type="submission" date="2019-08" db="EMBL/GenBank/DDBJ databases">
        <title>Lewinella sp. strain SSH13 Genome sequencing and assembly.</title>
        <authorList>
            <person name="Kim I."/>
        </authorList>
    </citation>
    <scope>NUCLEOTIDE SEQUENCE [LARGE SCALE GENOMIC DNA]</scope>
    <source>
        <strain evidence="15 16">SSH13</strain>
    </source>
</reference>
<dbReference type="Gene3D" id="2.40.170.20">
    <property type="entry name" value="TonB-dependent receptor, beta-barrel domain"/>
    <property type="match status" value="1"/>
</dbReference>
<evidence type="ECO:0000259" key="13">
    <source>
        <dbReference type="Pfam" id="PF00593"/>
    </source>
</evidence>
<feature type="domain" description="TonB-dependent receptor plug" evidence="14">
    <location>
        <begin position="45"/>
        <end position="148"/>
    </location>
</feature>
<comment type="subcellular location">
    <subcellularLocation>
        <location evidence="1 10">Cell outer membrane</location>
        <topology evidence="1 10">Multi-pass membrane protein</topology>
    </subcellularLocation>
</comment>
<accession>A0A5C7F653</accession>
<dbReference type="OrthoDB" id="1109239at2"/>
<dbReference type="InterPro" id="IPR036942">
    <property type="entry name" value="Beta-barrel_TonB_sf"/>
</dbReference>
<evidence type="ECO:0000256" key="2">
    <source>
        <dbReference type="ARBA" id="ARBA00022448"/>
    </source>
</evidence>
<dbReference type="GO" id="GO:0044718">
    <property type="term" value="P:siderophore transmembrane transport"/>
    <property type="evidence" value="ECO:0007669"/>
    <property type="project" value="TreeGrafter"/>
</dbReference>
<evidence type="ECO:0000256" key="6">
    <source>
        <dbReference type="ARBA" id="ARBA00023077"/>
    </source>
</evidence>
<evidence type="ECO:0000259" key="14">
    <source>
        <dbReference type="Pfam" id="PF07715"/>
    </source>
</evidence>
<dbReference type="RefSeq" id="WP_147932790.1">
    <property type="nucleotide sequence ID" value="NZ_VOXD01000053.1"/>
</dbReference>
<dbReference type="PANTHER" id="PTHR30069">
    <property type="entry name" value="TONB-DEPENDENT OUTER MEMBRANE RECEPTOR"/>
    <property type="match status" value="1"/>
</dbReference>
<organism evidence="15 16">
    <name type="scientific">Neolewinella aurantiaca</name>
    <dbReference type="NCBI Taxonomy" id="2602767"/>
    <lineage>
        <taxon>Bacteria</taxon>
        <taxon>Pseudomonadati</taxon>
        <taxon>Bacteroidota</taxon>
        <taxon>Saprospiria</taxon>
        <taxon>Saprospirales</taxon>
        <taxon>Lewinellaceae</taxon>
        <taxon>Neolewinella</taxon>
    </lineage>
</organism>
<dbReference type="EMBL" id="VOXD01000053">
    <property type="protein sequence ID" value="TXF84382.1"/>
    <property type="molecule type" value="Genomic_DNA"/>
</dbReference>
<evidence type="ECO:0000256" key="12">
    <source>
        <dbReference type="SAM" id="SignalP"/>
    </source>
</evidence>
<keyword evidence="2 10" id="KW-0813">Transport</keyword>
<name>A0A5C7F653_9BACT</name>
<sequence length="670" mass="74572">MNKFISSLFFALIAVPVFGQADSLILSVDLDDVVVTAQYAPTETRNAVHRVTVLTQREWRAQGINDLSELLQRQLTMSVSPDPILGTGLSIQGLGGQNIQVMIDGVPVIGRLGGEIDLSQLNLARFARVEVVAGALSARYGSDAAGGVVNLITATEQDAAWKFEAGGQYETVDLDRQYVRLGRQLGDFQVDGGIDRYQARFGSVDSLRAGVIPWNPKEQLGYDLNLRYRPSDSLQVHYGYRAFEETLTLYGEVRRPQYLPYVSDQLYTTTRMDHSLSAKYQFSPMLHSELTAGWNTFERLKRTERRDLEPDTTSLVAGGQDTTAYTGQMVRFSLATSDAEGRKLSGQLGLEYRRETGSGGRILDTASQSLTPAITNLAAWLGLRYRFHSNWTAEATTRLGHNSRYGHPVVPAVHLLWKPSRAWRWRLGYAAGFRAPGIQELFFNFVDVNHYIIGSQNLTAERSQNFRLSGEWTGNSRKPLTVTGELFYNSIKNRITLADVDDGIFSYVNLDEYKTYGGTLQLNYSPNEHWSITSGGALTRLFNSLANAENDAPDFLTLGEVSNQLIYRLPRAGFSARLDHRYVGRQDRYQADADGHLVRGFVGDYHLLHFTANKQFWKDRVSVTAGVKNILDRERVHVSSGAAAGAHSGGEAGQLIDFGRSGFLGLTLHW</sequence>
<evidence type="ECO:0000256" key="7">
    <source>
        <dbReference type="ARBA" id="ARBA00023136"/>
    </source>
</evidence>
<evidence type="ECO:0000256" key="5">
    <source>
        <dbReference type="ARBA" id="ARBA00022729"/>
    </source>
</evidence>
<keyword evidence="6 11" id="KW-0798">TonB box</keyword>
<evidence type="ECO:0000256" key="4">
    <source>
        <dbReference type="ARBA" id="ARBA00022692"/>
    </source>
</evidence>
<keyword evidence="16" id="KW-1185">Reference proteome</keyword>
<dbReference type="PANTHER" id="PTHR30069:SF29">
    <property type="entry name" value="HEMOGLOBIN AND HEMOGLOBIN-HAPTOGLOBIN-BINDING PROTEIN 1-RELATED"/>
    <property type="match status" value="1"/>
</dbReference>
<comment type="caution">
    <text evidence="15">The sequence shown here is derived from an EMBL/GenBank/DDBJ whole genome shotgun (WGS) entry which is preliminary data.</text>
</comment>
<keyword evidence="3 10" id="KW-1134">Transmembrane beta strand</keyword>
<keyword evidence="9 10" id="KW-0998">Cell outer membrane</keyword>
<evidence type="ECO:0000256" key="11">
    <source>
        <dbReference type="RuleBase" id="RU003357"/>
    </source>
</evidence>
<evidence type="ECO:0000313" key="15">
    <source>
        <dbReference type="EMBL" id="TXF84382.1"/>
    </source>
</evidence>
<evidence type="ECO:0000256" key="10">
    <source>
        <dbReference type="PROSITE-ProRule" id="PRU01360"/>
    </source>
</evidence>
<dbReference type="Gene3D" id="2.170.130.10">
    <property type="entry name" value="TonB-dependent receptor, plug domain"/>
    <property type="match status" value="1"/>
</dbReference>
<protein>
    <submittedName>
        <fullName evidence="15">TonB-dependent receptor</fullName>
    </submittedName>
</protein>
<dbReference type="AlphaFoldDB" id="A0A5C7F653"/>
<dbReference type="PROSITE" id="PS52016">
    <property type="entry name" value="TONB_DEPENDENT_REC_3"/>
    <property type="match status" value="1"/>
</dbReference>
<evidence type="ECO:0000313" key="16">
    <source>
        <dbReference type="Proteomes" id="UP000321907"/>
    </source>
</evidence>
<evidence type="ECO:0000256" key="3">
    <source>
        <dbReference type="ARBA" id="ARBA00022452"/>
    </source>
</evidence>
<proteinExistence type="inferred from homology"/>
<evidence type="ECO:0000256" key="1">
    <source>
        <dbReference type="ARBA" id="ARBA00004571"/>
    </source>
</evidence>
<keyword evidence="4 10" id="KW-0812">Transmembrane</keyword>
<keyword evidence="7 10" id="KW-0472">Membrane</keyword>
<dbReference type="InterPro" id="IPR012910">
    <property type="entry name" value="Plug_dom"/>
</dbReference>